<dbReference type="SUPFAM" id="SSF55681">
    <property type="entry name" value="Class II aaRS and biotin synthetases"/>
    <property type="match status" value="1"/>
</dbReference>
<dbReference type="CDD" id="cd00773">
    <property type="entry name" value="HisRS-like_core"/>
    <property type="match status" value="1"/>
</dbReference>
<dbReference type="PROSITE" id="PS50862">
    <property type="entry name" value="AA_TRNA_LIGASE_II"/>
    <property type="match status" value="1"/>
</dbReference>
<feature type="non-terminal residue" evidence="5">
    <location>
        <position position="1"/>
    </location>
</feature>
<evidence type="ECO:0000256" key="3">
    <source>
        <dbReference type="SAM" id="Coils"/>
    </source>
</evidence>
<dbReference type="InterPro" id="IPR001106">
    <property type="entry name" value="Aromatic_Lyase"/>
</dbReference>
<keyword evidence="3" id="KW-0175">Coiled coil</keyword>
<dbReference type="GO" id="GO:0004821">
    <property type="term" value="F:histidine-tRNA ligase activity"/>
    <property type="evidence" value="ECO:0007669"/>
    <property type="project" value="TreeGrafter"/>
</dbReference>
<name>A0A835Z9D3_9STRA</name>
<dbReference type="InterPro" id="IPR024083">
    <property type="entry name" value="Fumarase/histidase_N"/>
</dbReference>
<dbReference type="Pfam" id="PF00221">
    <property type="entry name" value="Lyase_aromatic"/>
    <property type="match status" value="1"/>
</dbReference>
<dbReference type="PANTHER" id="PTHR11476">
    <property type="entry name" value="HISTIDYL-TRNA SYNTHETASE"/>
    <property type="match status" value="1"/>
</dbReference>
<dbReference type="InterPro" id="IPR041715">
    <property type="entry name" value="HisRS-like_core"/>
</dbReference>
<dbReference type="Proteomes" id="UP000664859">
    <property type="component" value="Unassembled WGS sequence"/>
</dbReference>
<dbReference type="InterPro" id="IPR045864">
    <property type="entry name" value="aa-tRNA-synth_II/BPL/LPL"/>
</dbReference>
<dbReference type="Gene3D" id="1.20.200.10">
    <property type="entry name" value="Fumarase/aspartase (Central domain)"/>
    <property type="match status" value="1"/>
</dbReference>
<dbReference type="GO" id="GO:0032543">
    <property type="term" value="P:mitochondrial translation"/>
    <property type="evidence" value="ECO:0007669"/>
    <property type="project" value="TreeGrafter"/>
</dbReference>
<dbReference type="OrthoDB" id="1906957at2759"/>
<comment type="similarity">
    <text evidence="1">Belongs to the PAL/histidase family.</text>
</comment>
<dbReference type="FunFam" id="3.30.930.10:FF:000061">
    <property type="entry name" value="Histidine--tRNA ligase, cytoplasmic"/>
    <property type="match status" value="1"/>
</dbReference>
<evidence type="ECO:0000256" key="1">
    <source>
        <dbReference type="ARBA" id="ARBA00007238"/>
    </source>
</evidence>
<reference evidence="5" key="1">
    <citation type="submission" date="2021-02" db="EMBL/GenBank/DDBJ databases">
        <title>First Annotated Genome of the Yellow-green Alga Tribonema minus.</title>
        <authorList>
            <person name="Mahan K.M."/>
        </authorList>
    </citation>
    <scope>NUCLEOTIDE SEQUENCE</scope>
    <source>
        <strain evidence="5">UTEX B ZZ1240</strain>
    </source>
</reference>
<dbReference type="AlphaFoldDB" id="A0A835Z9D3"/>
<dbReference type="InterPro" id="IPR006195">
    <property type="entry name" value="aa-tRNA-synth_II"/>
</dbReference>
<dbReference type="Gene3D" id="1.10.275.10">
    <property type="entry name" value="Fumarase/aspartase (N-terminal domain)"/>
    <property type="match status" value="1"/>
</dbReference>
<dbReference type="Gene3D" id="3.30.930.10">
    <property type="entry name" value="Bira Bifunctional Protein, Domain 2"/>
    <property type="match status" value="1"/>
</dbReference>
<dbReference type="EMBL" id="JAFCMP010000156">
    <property type="protein sequence ID" value="KAG5184698.1"/>
    <property type="molecule type" value="Genomic_DNA"/>
</dbReference>
<evidence type="ECO:0000313" key="5">
    <source>
        <dbReference type="EMBL" id="KAG5184698.1"/>
    </source>
</evidence>
<dbReference type="GO" id="GO:0006427">
    <property type="term" value="P:histidyl-tRNA aminoacylation"/>
    <property type="evidence" value="ECO:0007669"/>
    <property type="project" value="TreeGrafter"/>
</dbReference>
<keyword evidence="6" id="KW-1185">Reference proteome</keyword>
<accession>A0A835Z9D3</accession>
<feature type="domain" description="Aminoacyl-transfer RNA synthetases class-II family profile" evidence="4">
    <location>
        <begin position="513"/>
        <end position="844"/>
    </location>
</feature>
<comment type="similarity">
    <text evidence="2">Belongs to the class-II aminoacyl-tRNA synthetase family.</text>
</comment>
<gene>
    <name evidence="5" type="ORF">JKP88DRAFT_314153</name>
</gene>
<proteinExistence type="inferred from homology"/>
<dbReference type="SUPFAM" id="SSF48557">
    <property type="entry name" value="L-aspartase-like"/>
    <property type="match status" value="1"/>
</dbReference>
<dbReference type="GO" id="GO:0005739">
    <property type="term" value="C:mitochondrion"/>
    <property type="evidence" value="ECO:0007669"/>
    <property type="project" value="TreeGrafter"/>
</dbReference>
<dbReference type="Pfam" id="PF13393">
    <property type="entry name" value="tRNA-synt_His"/>
    <property type="match status" value="1"/>
</dbReference>
<comment type="caution">
    <text evidence="5">The sequence shown here is derived from an EMBL/GenBank/DDBJ whole genome shotgun (WGS) entry which is preliminary data.</text>
</comment>
<evidence type="ECO:0000313" key="6">
    <source>
        <dbReference type="Proteomes" id="UP000664859"/>
    </source>
</evidence>
<feature type="coiled-coil region" evidence="3">
    <location>
        <begin position="362"/>
        <end position="391"/>
    </location>
</feature>
<protein>
    <recommendedName>
        <fullName evidence="4">Aminoacyl-transfer RNA synthetases class-II family profile domain-containing protein</fullName>
    </recommendedName>
</protein>
<feature type="non-terminal residue" evidence="5">
    <location>
        <position position="844"/>
    </location>
</feature>
<dbReference type="GO" id="GO:0005829">
    <property type="term" value="C:cytosol"/>
    <property type="evidence" value="ECO:0007669"/>
    <property type="project" value="TreeGrafter"/>
</dbReference>
<evidence type="ECO:0000259" key="4">
    <source>
        <dbReference type="PROSITE" id="PS50862"/>
    </source>
</evidence>
<organism evidence="5 6">
    <name type="scientific">Tribonema minus</name>
    <dbReference type="NCBI Taxonomy" id="303371"/>
    <lineage>
        <taxon>Eukaryota</taxon>
        <taxon>Sar</taxon>
        <taxon>Stramenopiles</taxon>
        <taxon>Ochrophyta</taxon>
        <taxon>PX clade</taxon>
        <taxon>Xanthophyceae</taxon>
        <taxon>Tribonematales</taxon>
        <taxon>Tribonemataceae</taxon>
        <taxon>Tribonema</taxon>
    </lineage>
</organism>
<dbReference type="GO" id="GO:0003723">
    <property type="term" value="F:RNA binding"/>
    <property type="evidence" value="ECO:0007669"/>
    <property type="project" value="TreeGrafter"/>
</dbReference>
<dbReference type="InterPro" id="IPR008948">
    <property type="entry name" value="L-Aspartase-like"/>
</dbReference>
<sequence length="844" mass="87851">AVTVGARKLLNADVMAVATGAAKVDLDAATLDRCGAEAQYLKSKASPGATAAFDAAALAGIPEESVLPEAEARAAIVARLSSLMQCRSCIRAEAVSLLASLLNAGLCPLLPASEGDEGAAVARALLGMGSAYTPTGIQPLAGAMTTAGLAPLQELTTMEGDTLRLRAFAATGATCMAAAAAATALDLADGAAALSLDACAAFSEPLQGAHFDVYRQHRGQMEVAERVRLLLTGSRSLNSPVAPVYQDDDALRAVPQYHGPAREAVLAAGKVAETELNSAEAGPLTRRHDSAGPYHPQQASCCSYQPLAHALLILMQGSRARLAAMSAAAGNGIGASTYVPLRGALSSLRRALAEELAAAATRAAATEAAAAAEAAAKRAAAEAKAAAAKAAKSSAAPGGADPDAGLTPEQIAKRREKAEKNAALKAAKAAAKAGGDGGAGGGGAGGLLGDGTAEIKRRVMAAAGGEGEPSAEAVLSAVDFNCAGEGTLGGVIAGLIEKLGSGGARRKPKLPKGTRDQLPEQMRVREQAFEAIRRVFKRHGAVEIDTPVFELKETLTGKYGEDSKLIYDLADQGGELLALRYDLTVPFARYLALNSVGNIKRFHIAKVYRRDQPNLARGRYREFYQCDFDIAGAYGPMVADAEVLSAACEILSGLPIGDFQVKLNHRRLLDAILDICGCPAEKFRTICSAIDKLDKAPWEEASDHHRVRKEMVEEKGLAPEAADKIGGFVTYSGPPRQLWQQLTDEAKFGQHPDAAAAMGELALLFDYLDAMDSLRFIQFDLSLARGLTYYTGLIYECVVLDGETKVGSIAAGGRYDNLVGMFSSTQTPCVGVSIGIERVFAIME</sequence>
<evidence type="ECO:0000256" key="2">
    <source>
        <dbReference type="ARBA" id="ARBA00008226"/>
    </source>
</evidence>
<dbReference type="PANTHER" id="PTHR11476:SF7">
    <property type="entry name" value="HISTIDINE--TRNA LIGASE"/>
    <property type="match status" value="1"/>
</dbReference>